<dbReference type="Proteomes" id="UP001189429">
    <property type="component" value="Unassembled WGS sequence"/>
</dbReference>
<protein>
    <submittedName>
        <fullName evidence="2">Uncharacterized protein</fullName>
    </submittedName>
</protein>
<name>A0ABN9YG39_9DINO</name>
<evidence type="ECO:0000313" key="3">
    <source>
        <dbReference type="Proteomes" id="UP001189429"/>
    </source>
</evidence>
<feature type="compositionally biased region" description="Polar residues" evidence="1">
    <location>
        <begin position="712"/>
        <end position="722"/>
    </location>
</feature>
<proteinExistence type="predicted"/>
<reference evidence="2" key="1">
    <citation type="submission" date="2023-10" db="EMBL/GenBank/DDBJ databases">
        <authorList>
            <person name="Chen Y."/>
            <person name="Shah S."/>
            <person name="Dougan E. K."/>
            <person name="Thang M."/>
            <person name="Chan C."/>
        </authorList>
    </citation>
    <scope>NUCLEOTIDE SEQUENCE [LARGE SCALE GENOMIC DNA]</scope>
</reference>
<feature type="region of interest" description="Disordered" evidence="1">
    <location>
        <begin position="183"/>
        <end position="208"/>
    </location>
</feature>
<comment type="caution">
    <text evidence="2">The sequence shown here is derived from an EMBL/GenBank/DDBJ whole genome shotgun (WGS) entry which is preliminary data.</text>
</comment>
<organism evidence="2 3">
    <name type="scientific">Prorocentrum cordatum</name>
    <dbReference type="NCBI Taxonomy" id="2364126"/>
    <lineage>
        <taxon>Eukaryota</taxon>
        <taxon>Sar</taxon>
        <taxon>Alveolata</taxon>
        <taxon>Dinophyceae</taxon>
        <taxon>Prorocentrales</taxon>
        <taxon>Prorocentraceae</taxon>
        <taxon>Prorocentrum</taxon>
    </lineage>
</organism>
<accession>A0ABN9YG39</accession>
<keyword evidence="3" id="KW-1185">Reference proteome</keyword>
<feature type="compositionally biased region" description="Basic and acidic residues" evidence="1">
    <location>
        <begin position="508"/>
        <end position="546"/>
    </location>
</feature>
<dbReference type="EMBL" id="CAUYUJ010022648">
    <property type="protein sequence ID" value="CAK0911824.1"/>
    <property type="molecule type" value="Genomic_DNA"/>
</dbReference>
<evidence type="ECO:0000313" key="2">
    <source>
        <dbReference type="EMBL" id="CAK0911824.1"/>
    </source>
</evidence>
<feature type="compositionally biased region" description="Acidic residues" evidence="1">
    <location>
        <begin position="723"/>
        <end position="732"/>
    </location>
</feature>
<feature type="compositionally biased region" description="Low complexity" evidence="1">
    <location>
        <begin position="486"/>
        <end position="506"/>
    </location>
</feature>
<gene>
    <name evidence="2" type="ORF">PCOR1329_LOCUS85577</name>
</gene>
<evidence type="ECO:0000256" key="1">
    <source>
        <dbReference type="SAM" id="MobiDB-lite"/>
    </source>
</evidence>
<feature type="region of interest" description="Disordered" evidence="1">
    <location>
        <begin position="681"/>
        <end position="732"/>
    </location>
</feature>
<sequence>MVISGRCRGEEETAWVMQSLMHDQLNRKVDSFSKTTLQTRQGPISVSILRKKLLDGLVAEFLAPAKVTTQEALTAKPGLADLQTALRELERKYSTVDAYQRAKAEDTPISGLPAWATVHFNRLGRQILDGQKDKILAGLCLKPPAGGVGSMTYSSHLRSAEGFATQIEALETQYKEWVANVKGGNAKQEEPPKQNDVAPPGAEGKDSLTESEMRLAGLRGEMSSAATEIRVAYAPIAAIGESALATEKAWWDDNCISTPTLAGGTGWPDLVSVCTCRPYKAITASWVYKESMAGSSSRMCYMYAIPTSWEVKGKPRATPLLPEDFDKFADVVNRLITVENEGYAVVLLGKATKAGWGIGWETGIALQSQIIEAMRVKSRSSFRAKHFTLNFVRPSKRATYARGVAGTLSENAFFFYKGSWPSKLLPKARAVFGGATWDDRWEDVPLCPDLSHCAVPAAVRDMIFEDIWSARGAPEEDQGDDEEKTGAGQATAAEEGGVAEATPTKTAGKKDKKDKSKKTAKESAKKGKKDKPKESEKKGGKKDKPGKAGKTGPLKESRLLITAPACLAADVPQADPKTDAPLFSNEYHADVYSQVDSLFDLDPSVDATCVWAEWEAKRAVLFTPGNGIAALAAVQREFPLLLLGLSAEHVQLLEYFVDCGIAMAMQVSGNRLHDKDAMEKVERALGGHDSDDDAPEATPPKKKKHKKEDKTSSSGETSTSNDGTDENDSAEE</sequence>
<feature type="region of interest" description="Disordered" evidence="1">
    <location>
        <begin position="472"/>
        <end position="555"/>
    </location>
</feature>